<dbReference type="GO" id="GO:0090599">
    <property type="term" value="F:alpha-glucosidase activity"/>
    <property type="evidence" value="ECO:0007669"/>
    <property type="project" value="TreeGrafter"/>
</dbReference>
<dbReference type="InterPro" id="IPR017853">
    <property type="entry name" value="GH"/>
</dbReference>
<dbReference type="Pfam" id="PF21365">
    <property type="entry name" value="Glyco_hydro_31_3rd"/>
    <property type="match status" value="1"/>
</dbReference>
<organism evidence="7">
    <name type="scientific">Rhodosorus marinus</name>
    <dbReference type="NCBI Taxonomy" id="101924"/>
    <lineage>
        <taxon>Eukaryota</taxon>
        <taxon>Rhodophyta</taxon>
        <taxon>Stylonematophyceae</taxon>
        <taxon>Stylonematales</taxon>
        <taxon>Stylonemataceae</taxon>
        <taxon>Rhodosorus</taxon>
    </lineage>
</organism>
<keyword evidence="2" id="KW-0326">Glycosidase</keyword>
<feature type="domain" description="Glycosyl hydrolase family 31 C-terminal" evidence="5">
    <location>
        <begin position="612"/>
        <end position="699"/>
    </location>
</feature>
<dbReference type="EMBL" id="HBHW01031974">
    <property type="protein sequence ID" value="CAE0056529.1"/>
    <property type="molecule type" value="Transcribed_RNA"/>
</dbReference>
<dbReference type="Gene3D" id="3.20.20.80">
    <property type="entry name" value="Glycosidases"/>
    <property type="match status" value="1"/>
</dbReference>
<dbReference type="InterPro" id="IPR013780">
    <property type="entry name" value="Glyco_hydro_b"/>
</dbReference>
<feature type="domain" description="Glycoside hydrolase family 31 TIM barrel" evidence="3">
    <location>
        <begin position="277"/>
        <end position="601"/>
    </location>
</feature>
<feature type="domain" description="DUF5110" evidence="4">
    <location>
        <begin position="729"/>
        <end position="791"/>
    </location>
</feature>
<proteinExistence type="inferred from homology"/>
<dbReference type="GO" id="GO:0006491">
    <property type="term" value="P:N-glycan processing"/>
    <property type="evidence" value="ECO:0007669"/>
    <property type="project" value="TreeGrafter"/>
</dbReference>
<evidence type="ECO:0008006" key="8">
    <source>
        <dbReference type="Google" id="ProtNLM"/>
    </source>
</evidence>
<dbReference type="SUPFAM" id="SSF51445">
    <property type="entry name" value="(Trans)glycosidases"/>
    <property type="match status" value="1"/>
</dbReference>
<dbReference type="Pfam" id="PF17137">
    <property type="entry name" value="DUF5110"/>
    <property type="match status" value="1"/>
</dbReference>
<evidence type="ECO:0000313" key="6">
    <source>
        <dbReference type="EMBL" id="CAE0056527.1"/>
    </source>
</evidence>
<name>A0A7S2ZZA4_9RHOD</name>
<comment type="similarity">
    <text evidence="1 2">Belongs to the glycosyl hydrolase 31 family.</text>
</comment>
<evidence type="ECO:0000259" key="4">
    <source>
        <dbReference type="Pfam" id="PF17137"/>
    </source>
</evidence>
<dbReference type="Gene3D" id="2.60.40.1180">
    <property type="entry name" value="Golgi alpha-mannosidase II"/>
    <property type="match status" value="2"/>
</dbReference>
<dbReference type="EMBL" id="HBHW01031972">
    <property type="protein sequence ID" value="CAE0056527.1"/>
    <property type="molecule type" value="Transcribed_RNA"/>
</dbReference>
<evidence type="ECO:0000259" key="5">
    <source>
        <dbReference type="Pfam" id="PF21365"/>
    </source>
</evidence>
<dbReference type="GO" id="GO:0005975">
    <property type="term" value="P:carbohydrate metabolic process"/>
    <property type="evidence" value="ECO:0007669"/>
    <property type="project" value="InterPro"/>
</dbReference>
<keyword evidence="2" id="KW-0378">Hydrolase</keyword>
<gene>
    <name evidence="6" type="ORF">RMAR00112_LOCUS24573</name>
    <name evidence="7" type="ORF">RMAR00112_LOCUS24575</name>
</gene>
<accession>A0A7S2ZZA4</accession>
<dbReference type="InterPro" id="IPR033403">
    <property type="entry name" value="DUF5110"/>
</dbReference>
<dbReference type="PANTHER" id="PTHR22762">
    <property type="entry name" value="ALPHA-GLUCOSIDASE"/>
    <property type="match status" value="1"/>
</dbReference>
<dbReference type="CDD" id="cd06595">
    <property type="entry name" value="GH31_u1"/>
    <property type="match status" value="1"/>
</dbReference>
<dbReference type="Pfam" id="PF01055">
    <property type="entry name" value="Glyco_hydro_31_2nd"/>
    <property type="match status" value="1"/>
</dbReference>
<dbReference type="PANTHER" id="PTHR22762:SF89">
    <property type="entry name" value="ALPHA-XYLOSIDASE"/>
    <property type="match status" value="1"/>
</dbReference>
<protein>
    <recommendedName>
        <fullName evidence="8">DUF5110 domain-containing protein</fullName>
    </recommendedName>
</protein>
<dbReference type="InterPro" id="IPR048395">
    <property type="entry name" value="Glyco_hydro_31_C"/>
</dbReference>
<dbReference type="AlphaFoldDB" id="A0A7S2ZZA4"/>
<sequence>MSRSAAGTVLMAMVAAIAILAGLLKQSHMVMSQFTANRAEGIDLTSREVNPQRARRQCSENVNAIKESDLPRTFQERKLTYGDLRFTFLTEFAVRVEQSKSHEFEDADTLIFESRHEFLSTSDPIDVTVSISPNGEILELETANVRLVYGSLREPCKGYPPLSEGTISIDVFEDGEHFDTWKWRMDDPKNLYGTTRTLDNVNGSCPLEPGMISRSGWAVVDDTRSPLFEEDSNESKDIRWVSERSTKEPDVDFTFFGYGTKYKTMMGLYVRLCGRVPIPPRFSLGVWWSRWWPCSANELKALVQEFEKHKVPLDVLVIDMDWHQVAYELMERGVVDFSGQPIGWTGYTWNETLFPDPTTFLSWCHEKGLRVTLNLHPAGGVQPWEKDFPQMATAMGGDPSRVQNNYVPFNIGDRKFSYAWFDHILRPLEKQGIDFWWLDWQQKHVTSIEMLNPTIWLNHVFFNDMERRRPIAIPEADGIRGLIFHRWGGLGSHRYQVGFSGDAFTSWESLRFQVYFTLTAANVAFGHWSHDIGGFLAKEATPPELFTRWVQWGAVSAIFRTHAWRKEYLERRTWKYPERFFRTMREAIRFRLSIAPYLYTLNRLFFESGIAPIYPVYYDYPKDDDAYRFKTQFFLGESVLVVPATSSLEGKMFLEKQTYLPPGTWIEWHSGKQLHGPLKTWRRAALEDLPIWVREGTILPMAFPGKTMDDTKENPLIVTLFPGQRLMSGSTYLYTDDGLSTDYKLHTGRRYASTELLSRCSLQTAECGIAVLGTKGSYRGMPKARAYIFRVLFAPPPETVMLDGVNIPRSYYSDAAEDNATLEWSLSRSGSRIENLPKTNSTGFWSYDPLRLAIEISVPSQPIATDSFLSVKWSDTSVLQESLKLCHSGLYGDLRALLGVRDKLKEMDAELGKLQERLQVGSQTMGADWLYTMQEANEILQSLKDAKAYESYE</sequence>
<evidence type="ECO:0000259" key="3">
    <source>
        <dbReference type="Pfam" id="PF01055"/>
    </source>
</evidence>
<dbReference type="InterPro" id="IPR000322">
    <property type="entry name" value="Glyco_hydro_31_TIM"/>
</dbReference>
<reference evidence="7" key="1">
    <citation type="submission" date="2021-01" db="EMBL/GenBank/DDBJ databases">
        <authorList>
            <person name="Corre E."/>
            <person name="Pelletier E."/>
            <person name="Niang G."/>
            <person name="Scheremetjew M."/>
            <person name="Finn R."/>
            <person name="Kale V."/>
            <person name="Holt S."/>
            <person name="Cochrane G."/>
            <person name="Meng A."/>
            <person name="Brown T."/>
            <person name="Cohen L."/>
        </authorList>
    </citation>
    <scope>NUCLEOTIDE SEQUENCE</scope>
    <source>
        <strain evidence="7">CCMP 769</strain>
    </source>
</reference>
<dbReference type="SUPFAM" id="SSF51011">
    <property type="entry name" value="Glycosyl hydrolase domain"/>
    <property type="match status" value="1"/>
</dbReference>
<evidence type="ECO:0000256" key="1">
    <source>
        <dbReference type="ARBA" id="ARBA00007806"/>
    </source>
</evidence>
<evidence type="ECO:0000256" key="2">
    <source>
        <dbReference type="RuleBase" id="RU361185"/>
    </source>
</evidence>
<evidence type="ECO:0000313" key="7">
    <source>
        <dbReference type="EMBL" id="CAE0056529.1"/>
    </source>
</evidence>